<dbReference type="EMBL" id="SEYY01003976">
    <property type="protein sequence ID" value="KAB7504004.1"/>
    <property type="molecule type" value="Genomic_DNA"/>
</dbReference>
<proteinExistence type="predicted"/>
<gene>
    <name evidence="1" type="ORF">Anas_09782</name>
</gene>
<dbReference type="Proteomes" id="UP000326759">
    <property type="component" value="Unassembled WGS sequence"/>
</dbReference>
<evidence type="ECO:0000313" key="2">
    <source>
        <dbReference type="Proteomes" id="UP000326759"/>
    </source>
</evidence>
<keyword evidence="2" id="KW-1185">Reference proteome</keyword>
<reference evidence="1 2" key="1">
    <citation type="journal article" date="2019" name="PLoS Biol.">
        <title>Sex chromosomes control vertical transmission of feminizing Wolbachia symbionts in an isopod.</title>
        <authorList>
            <person name="Becking T."/>
            <person name="Chebbi M.A."/>
            <person name="Giraud I."/>
            <person name="Moumen B."/>
            <person name="Laverre T."/>
            <person name="Caubet Y."/>
            <person name="Peccoud J."/>
            <person name="Gilbert C."/>
            <person name="Cordaux R."/>
        </authorList>
    </citation>
    <scope>NUCLEOTIDE SEQUENCE [LARGE SCALE GENOMIC DNA]</scope>
    <source>
        <strain evidence="1">ANa2</strain>
        <tissue evidence="1">Whole body excluding digestive tract and cuticle</tissue>
    </source>
</reference>
<name>A0A5N5TBH6_9CRUS</name>
<dbReference type="OrthoDB" id="10387774at2759"/>
<dbReference type="AlphaFoldDB" id="A0A5N5TBH6"/>
<sequence>MNRLCWQYKEAIGQYELCYYALYFSARIFKEKGNVQAYFDCLKLLAEVGEQTNSGETVDNSLHKFLLSYHVPLISNLRQRNKWLLASAYFDQQRWRDAKDELFEVLSNWKYAKKIAKSKILQTSDQFPDMPPKNLMKLCYLTSLINLKEFEVVVSSPFATETVDNFGY</sequence>
<evidence type="ECO:0000313" key="1">
    <source>
        <dbReference type="EMBL" id="KAB7504004.1"/>
    </source>
</evidence>
<protein>
    <submittedName>
        <fullName evidence="1">Uncharacterized protein</fullName>
    </submittedName>
</protein>
<accession>A0A5N5TBH6</accession>
<organism evidence="1 2">
    <name type="scientific">Armadillidium nasatum</name>
    <dbReference type="NCBI Taxonomy" id="96803"/>
    <lineage>
        <taxon>Eukaryota</taxon>
        <taxon>Metazoa</taxon>
        <taxon>Ecdysozoa</taxon>
        <taxon>Arthropoda</taxon>
        <taxon>Crustacea</taxon>
        <taxon>Multicrustacea</taxon>
        <taxon>Malacostraca</taxon>
        <taxon>Eumalacostraca</taxon>
        <taxon>Peracarida</taxon>
        <taxon>Isopoda</taxon>
        <taxon>Oniscidea</taxon>
        <taxon>Crinocheta</taxon>
        <taxon>Armadillidiidae</taxon>
        <taxon>Armadillidium</taxon>
    </lineage>
</organism>
<comment type="caution">
    <text evidence="1">The sequence shown here is derived from an EMBL/GenBank/DDBJ whole genome shotgun (WGS) entry which is preliminary data.</text>
</comment>